<dbReference type="PANTHER" id="PTHR30383:SF5">
    <property type="entry name" value="SGNH HYDROLASE-TYPE ESTERASE DOMAIN-CONTAINING PROTEIN"/>
    <property type="match status" value="1"/>
</dbReference>
<protein>
    <submittedName>
        <fullName evidence="5">Chitinase</fullName>
    </submittedName>
</protein>
<dbReference type="OrthoDB" id="1046782at2759"/>
<dbReference type="PANTHER" id="PTHR30383">
    <property type="entry name" value="THIOESTERASE 1/PROTEASE 1/LYSOPHOSPHOLIPASE L1"/>
    <property type="match status" value="1"/>
</dbReference>
<comment type="caution">
    <text evidence="5">The sequence shown here is derived from an EMBL/GenBank/DDBJ whole genome shotgun (WGS) entry which is preliminary data.</text>
</comment>
<feature type="region of interest" description="Disordered" evidence="2">
    <location>
        <begin position="959"/>
        <end position="1036"/>
    </location>
</feature>
<dbReference type="InterPro" id="IPR013830">
    <property type="entry name" value="SGNH_hydro"/>
</dbReference>
<feature type="chain" id="PRO_5017270253" evidence="3">
    <location>
        <begin position="27"/>
        <end position="1279"/>
    </location>
</feature>
<evidence type="ECO:0000313" key="6">
    <source>
        <dbReference type="Proteomes" id="UP000266234"/>
    </source>
</evidence>
<dbReference type="CDD" id="cd01833">
    <property type="entry name" value="XynB_like"/>
    <property type="match status" value="1"/>
</dbReference>
<dbReference type="InterPro" id="IPR028994">
    <property type="entry name" value="Integrin_alpha_N"/>
</dbReference>
<dbReference type="InterPro" id="IPR013517">
    <property type="entry name" value="FG-GAP"/>
</dbReference>
<dbReference type="GO" id="GO:0004622">
    <property type="term" value="F:phosphatidylcholine lysophospholipase activity"/>
    <property type="evidence" value="ECO:0007669"/>
    <property type="project" value="TreeGrafter"/>
</dbReference>
<dbReference type="InterPro" id="IPR051532">
    <property type="entry name" value="Ester_Hydrolysis_Enzymes"/>
</dbReference>
<dbReference type="Gene3D" id="2.130.10.130">
    <property type="entry name" value="Integrin alpha, N-terminal"/>
    <property type="match status" value="2"/>
</dbReference>
<organism evidence="5 6">
    <name type="scientific">Fusarium longipes</name>
    <dbReference type="NCBI Taxonomy" id="694270"/>
    <lineage>
        <taxon>Eukaryota</taxon>
        <taxon>Fungi</taxon>
        <taxon>Dikarya</taxon>
        <taxon>Ascomycota</taxon>
        <taxon>Pezizomycotina</taxon>
        <taxon>Sordariomycetes</taxon>
        <taxon>Hypocreomycetidae</taxon>
        <taxon>Hypocreales</taxon>
        <taxon>Nectriaceae</taxon>
        <taxon>Fusarium</taxon>
    </lineage>
</organism>
<proteinExistence type="predicted"/>
<dbReference type="STRING" id="694270.A0A395TA09"/>
<evidence type="ECO:0000256" key="3">
    <source>
        <dbReference type="SAM" id="SignalP"/>
    </source>
</evidence>
<feature type="compositionally biased region" description="Gly residues" evidence="2">
    <location>
        <begin position="810"/>
        <end position="843"/>
    </location>
</feature>
<evidence type="ECO:0000259" key="4">
    <source>
        <dbReference type="Pfam" id="PF13472"/>
    </source>
</evidence>
<name>A0A395TA09_9HYPO</name>
<dbReference type="Pfam" id="PF13472">
    <property type="entry name" value="Lipase_GDSL_2"/>
    <property type="match status" value="1"/>
</dbReference>
<dbReference type="Proteomes" id="UP000266234">
    <property type="component" value="Unassembled WGS sequence"/>
</dbReference>
<dbReference type="Pfam" id="PF13517">
    <property type="entry name" value="FG-GAP_3"/>
    <property type="match status" value="4"/>
</dbReference>
<gene>
    <name evidence="5" type="ORF">FLONG3_450</name>
</gene>
<feature type="region of interest" description="Disordered" evidence="2">
    <location>
        <begin position="1093"/>
        <end position="1112"/>
    </location>
</feature>
<dbReference type="EMBL" id="PXOG01000011">
    <property type="protein sequence ID" value="RGP81306.1"/>
    <property type="molecule type" value="Genomic_DNA"/>
</dbReference>
<reference evidence="5 6" key="1">
    <citation type="journal article" date="2018" name="PLoS Pathog.">
        <title>Evolution of structural diversity of trichothecenes, a family of toxins produced by plant pathogenic and entomopathogenic fungi.</title>
        <authorList>
            <person name="Proctor R.H."/>
            <person name="McCormick S.P."/>
            <person name="Kim H.S."/>
            <person name="Cardoza R.E."/>
            <person name="Stanley A.M."/>
            <person name="Lindo L."/>
            <person name="Kelly A."/>
            <person name="Brown D.W."/>
            <person name="Lee T."/>
            <person name="Vaughan M.M."/>
            <person name="Alexander N.J."/>
            <person name="Busman M."/>
            <person name="Gutierrez S."/>
        </authorList>
    </citation>
    <scope>NUCLEOTIDE SEQUENCE [LARGE SCALE GENOMIC DNA]</scope>
    <source>
        <strain evidence="5 6">NRRL 20695</strain>
    </source>
</reference>
<dbReference type="AlphaFoldDB" id="A0A395TA09"/>
<keyword evidence="1 3" id="KW-0732">Signal</keyword>
<keyword evidence="6" id="KW-1185">Reference proteome</keyword>
<evidence type="ECO:0000256" key="2">
    <source>
        <dbReference type="SAM" id="MobiDB-lite"/>
    </source>
</evidence>
<dbReference type="SUPFAM" id="SSF69318">
    <property type="entry name" value="Integrin alpha N-terminal domain"/>
    <property type="match status" value="3"/>
</dbReference>
<feature type="compositionally biased region" description="Acidic residues" evidence="2">
    <location>
        <begin position="990"/>
        <end position="1023"/>
    </location>
</feature>
<sequence>MACLTLRSTIAFVMVLIAFITPLASALPTLRIMPLGDSITKGNGSKDQKGYRNRLRQKLIGQGSSVDMIGSQKHPATGMPDNDHEGHSGHVLSQINEHWKRSIAARPNVVLVHAGTNNMDLEEDLEGSPAMLASIIDGLLTNAPDATILVAPVIWANKPRMQQNTDRFNPKVISIIEERQRAGKHVLKVPIDITISDLWDQKHPNDSGYEKMANAWLKAILEADKRGWLKDPVPRDAKGLPGVGLGIGGAVGGSGEEIEGQIWKKQGTVFDGFRTWESIGTIRGPLENGSRDKVILADLNGDGITDYILADNDGTLRAWINRGKPNDWTSIGKINPDWTSVKGDMIRLADVDNDGKADLIVLYQEGAAKVWKNVNNGKKFEPLDSKWATGLESRDKVFFEDIDGDGYADYVIVYEGGSVKWARNTHNNGKDSSKKNWETVATIAPGPSGIPAGSTRIRDIDGDGKADYLVIYDGGAVKAFRNTIKQAGRNWEDLGTIAPGTSGVTGDMIRFADMDGDGLADFLAVNSDGGIRMWKNLGITGTKGTSIRFADLTGNGFDDLISVDAKGRARAWLNKGNDKWESIGEIAPGLDEDLSDSRIEFVDVNGDKRADYLVIYGGGSVKAYLNLGNLPTPGDRRIWQDGIVIAPGVGEPGSKIRFADLDGDGYADFLVLYDGGAVKYWQNNRNIPPTNGGRIWKEGITVATGVGEPGSKVRFADLTGDRKAEYIVQYDGGAALAYRNNGRIPIGEGRKWNDLGTIATGVNPQGTVYYADINGDGKDDYVVVLGGGVVNAYININNWIPKLPDNPENPGGGGSGGGGSGGGGSGGGGSDGGGSDGGGSDGGDGGDKDDDDDDVVYIDPAIWTSKTPTAQCQPPCTLVLPPWPLSSKTTINFPVVTETFKETWPETTDGVVKYRTTTITVRITIPPLTTSQIGVSNIVITETTSKSVTIRASVVPPPITLTEPTRGITYTYKPGPFPTGGNEPGKDEDPTNDDDPTDDDDPDNDDGDDDGDDDDDDDDDDDLIILPPPGIAPAIIIAPGPPGPVCKSGCGKLCLFGCTPGGGGGGGGGGSNGCIGGGCPGGGKCVGAGCTEDNQDDDKDEDEDEDEDEEEEDCATETNTACHQVCTTKPCATVCNTYLGCDCTTSKVTDYWVSCKSSSCTTTATEVITGCFLTATATTTTGASCPLMTVDPWDESLGDESDSFQDPFEGRIRALREVDPSVIVSKKHYTVTDGYVTLNRIAYPIPDLKSPKITKFASATATIWPSDIIYTFVPYNPDD</sequence>
<feature type="domain" description="SGNH hydrolase-type esterase" evidence="4">
    <location>
        <begin position="35"/>
        <end position="210"/>
    </location>
</feature>
<evidence type="ECO:0000256" key="1">
    <source>
        <dbReference type="ARBA" id="ARBA00022729"/>
    </source>
</evidence>
<feature type="signal peptide" evidence="3">
    <location>
        <begin position="1"/>
        <end position="26"/>
    </location>
</feature>
<feature type="region of interest" description="Disordered" evidence="2">
    <location>
        <begin position="805"/>
        <end position="854"/>
    </location>
</feature>
<accession>A0A395TA09</accession>
<dbReference type="InterPro" id="IPR036514">
    <property type="entry name" value="SGNH_hydro_sf"/>
</dbReference>
<dbReference type="Gene3D" id="3.40.50.1110">
    <property type="entry name" value="SGNH hydrolase"/>
    <property type="match status" value="1"/>
</dbReference>
<dbReference type="SUPFAM" id="SSF52266">
    <property type="entry name" value="SGNH hydrolase"/>
    <property type="match status" value="1"/>
</dbReference>
<evidence type="ECO:0000313" key="5">
    <source>
        <dbReference type="EMBL" id="RGP81306.1"/>
    </source>
</evidence>